<evidence type="ECO:0000313" key="1">
    <source>
        <dbReference type="EMBL" id="SFG37533.1"/>
    </source>
</evidence>
<dbReference type="Proteomes" id="UP000199337">
    <property type="component" value="Unassembled WGS sequence"/>
</dbReference>
<accession>A0A1I2RBV5</accession>
<gene>
    <name evidence="1" type="ORF">SAMN05660649_01472</name>
</gene>
<name>A0A1I2RBV5_9FIRM</name>
<dbReference type="EMBL" id="FOOX01000004">
    <property type="protein sequence ID" value="SFG37533.1"/>
    <property type="molecule type" value="Genomic_DNA"/>
</dbReference>
<sequence>MDMAQSALTQWIEYLLEEKENIPDSSDIKNLKPLKNQFVNLVRAGIRNNRAIRRTVSIPGWLDVKAAEAGISLSKVLQDALKEKLGV</sequence>
<protein>
    <recommendedName>
        <fullName evidence="3">HicB family protein</fullName>
    </recommendedName>
</protein>
<dbReference type="STRING" id="341036.SAMN05660649_01472"/>
<evidence type="ECO:0000313" key="2">
    <source>
        <dbReference type="Proteomes" id="UP000199337"/>
    </source>
</evidence>
<organism evidence="1 2">
    <name type="scientific">Desulfotruncus arcticus DSM 17038</name>
    <dbReference type="NCBI Taxonomy" id="1121424"/>
    <lineage>
        <taxon>Bacteria</taxon>
        <taxon>Bacillati</taxon>
        <taxon>Bacillota</taxon>
        <taxon>Clostridia</taxon>
        <taxon>Eubacteriales</taxon>
        <taxon>Desulfallaceae</taxon>
        <taxon>Desulfotruncus</taxon>
    </lineage>
</organism>
<dbReference type="AlphaFoldDB" id="A0A1I2RBV5"/>
<evidence type="ECO:0008006" key="3">
    <source>
        <dbReference type="Google" id="ProtNLM"/>
    </source>
</evidence>
<reference evidence="2" key="1">
    <citation type="submission" date="2016-10" db="EMBL/GenBank/DDBJ databases">
        <authorList>
            <person name="Varghese N."/>
            <person name="Submissions S."/>
        </authorList>
    </citation>
    <scope>NUCLEOTIDE SEQUENCE [LARGE SCALE GENOMIC DNA]</scope>
    <source>
        <strain evidence="2">DSM 17038</strain>
    </source>
</reference>
<proteinExistence type="predicted"/>
<keyword evidence="2" id="KW-1185">Reference proteome</keyword>